<evidence type="ECO:0000256" key="2">
    <source>
        <dbReference type="ARBA" id="ARBA00012120"/>
    </source>
</evidence>
<comment type="similarity">
    <text evidence="1">Belongs to the NAD kinase family.</text>
</comment>
<dbReference type="Proteomes" id="UP000009022">
    <property type="component" value="Unassembled WGS sequence"/>
</dbReference>
<evidence type="ECO:0000313" key="7">
    <source>
        <dbReference type="EMBL" id="EDV24315.1"/>
    </source>
</evidence>
<dbReference type="InterPro" id="IPR002504">
    <property type="entry name" value="NADK"/>
</dbReference>
<dbReference type="KEGG" id="tad:TRIADDRAFT_26765"/>
<dbReference type="RefSeq" id="XP_002113841.1">
    <property type="nucleotide sequence ID" value="XM_002113805.1"/>
</dbReference>
<dbReference type="SUPFAM" id="SSF111331">
    <property type="entry name" value="NAD kinase/diacylglycerol kinase-like"/>
    <property type="match status" value="1"/>
</dbReference>
<dbReference type="InParanoid" id="B3S025"/>
<dbReference type="EC" id="2.7.1.23" evidence="2"/>
<accession>B3S025</accession>
<dbReference type="GeneID" id="6754671"/>
<protein>
    <recommendedName>
        <fullName evidence="2">NAD(+) kinase</fullName>
        <ecNumber evidence="2">2.7.1.23</ecNumber>
    </recommendedName>
</protein>
<evidence type="ECO:0000256" key="3">
    <source>
        <dbReference type="ARBA" id="ARBA00022679"/>
    </source>
</evidence>
<dbReference type="PhylomeDB" id="B3S025"/>
<dbReference type="GO" id="GO:0006741">
    <property type="term" value="P:NADP+ biosynthetic process"/>
    <property type="evidence" value="ECO:0000318"/>
    <property type="project" value="GO_Central"/>
</dbReference>
<dbReference type="Gene3D" id="2.60.200.30">
    <property type="entry name" value="Probable inorganic polyphosphate/atp-NAD kinase, domain 2"/>
    <property type="match status" value="1"/>
</dbReference>
<dbReference type="CTD" id="6754671"/>
<evidence type="ECO:0000256" key="4">
    <source>
        <dbReference type="ARBA" id="ARBA00022777"/>
    </source>
</evidence>
<dbReference type="PANTHER" id="PTHR20275:SF0">
    <property type="entry name" value="NAD KINASE"/>
    <property type="match status" value="1"/>
</dbReference>
<keyword evidence="3" id="KW-0808">Transferase</keyword>
<evidence type="ECO:0000256" key="6">
    <source>
        <dbReference type="ARBA" id="ARBA00023027"/>
    </source>
</evidence>
<dbReference type="Gene3D" id="3.40.50.10330">
    <property type="entry name" value="Probable inorganic polyphosphate/atp-NAD kinase, domain 1"/>
    <property type="match status" value="1"/>
</dbReference>
<dbReference type="Pfam" id="PF01513">
    <property type="entry name" value="NAD_kinase"/>
    <property type="match status" value="1"/>
</dbReference>
<dbReference type="InterPro" id="IPR017437">
    <property type="entry name" value="ATP-NAD_kinase_PpnK-typ_C"/>
</dbReference>
<keyword evidence="4" id="KW-0418">Kinase</keyword>
<dbReference type="HOGENOM" id="CLU_008831_10_3_1"/>
<evidence type="ECO:0000256" key="5">
    <source>
        <dbReference type="ARBA" id="ARBA00022857"/>
    </source>
</evidence>
<dbReference type="STRING" id="10228.B3S025"/>
<keyword evidence="8" id="KW-1185">Reference proteome</keyword>
<keyword evidence="6" id="KW-0520">NAD</keyword>
<keyword evidence="5" id="KW-0521">NADP</keyword>
<dbReference type="HAMAP" id="MF_00361">
    <property type="entry name" value="NAD_kinase"/>
    <property type="match status" value="1"/>
</dbReference>
<dbReference type="AlphaFoldDB" id="B3S025"/>
<dbReference type="GO" id="GO:0019674">
    <property type="term" value="P:NAD+ metabolic process"/>
    <property type="evidence" value="ECO:0007669"/>
    <property type="project" value="InterPro"/>
</dbReference>
<dbReference type="EMBL" id="DS985246">
    <property type="protein sequence ID" value="EDV24315.1"/>
    <property type="molecule type" value="Genomic_DNA"/>
</dbReference>
<feature type="non-terminal residue" evidence="7">
    <location>
        <position position="1"/>
    </location>
</feature>
<reference evidence="7 8" key="1">
    <citation type="journal article" date="2008" name="Nature">
        <title>The Trichoplax genome and the nature of placozoans.</title>
        <authorList>
            <person name="Srivastava M."/>
            <person name="Begovic E."/>
            <person name="Chapman J."/>
            <person name="Putnam N.H."/>
            <person name="Hellsten U."/>
            <person name="Kawashima T."/>
            <person name="Kuo A."/>
            <person name="Mitros T."/>
            <person name="Salamov A."/>
            <person name="Carpenter M.L."/>
            <person name="Signorovitch A.Y."/>
            <person name="Moreno M.A."/>
            <person name="Kamm K."/>
            <person name="Grimwood J."/>
            <person name="Schmutz J."/>
            <person name="Shapiro H."/>
            <person name="Grigoriev I.V."/>
            <person name="Buss L.W."/>
            <person name="Schierwater B."/>
            <person name="Dellaporta S.L."/>
            <person name="Rokhsar D.S."/>
        </authorList>
    </citation>
    <scope>NUCLEOTIDE SEQUENCE [LARGE SCALE GENOMIC DNA]</scope>
    <source>
        <strain evidence="7 8">Grell-BS-1999</strain>
    </source>
</reference>
<proteinExistence type="inferred from homology"/>
<evidence type="ECO:0000256" key="1">
    <source>
        <dbReference type="ARBA" id="ARBA00010995"/>
    </source>
</evidence>
<dbReference type="Pfam" id="PF20143">
    <property type="entry name" value="NAD_kinase_C"/>
    <property type="match status" value="1"/>
</dbReference>
<dbReference type="GO" id="GO:0003951">
    <property type="term" value="F:NAD+ kinase activity"/>
    <property type="evidence" value="ECO:0000318"/>
    <property type="project" value="GO_Central"/>
</dbReference>
<gene>
    <name evidence="7" type="ORF">TRIADDRAFT_26765</name>
</gene>
<dbReference type="InterPro" id="IPR016064">
    <property type="entry name" value="NAD/diacylglycerol_kinase_sf"/>
</dbReference>
<evidence type="ECO:0000313" key="8">
    <source>
        <dbReference type="Proteomes" id="UP000009022"/>
    </source>
</evidence>
<dbReference type="OMA" id="QYLCNID"/>
<name>B3S025_TRIAD</name>
<sequence length="329" mass="36748">LLRVLQDPADQQLGWHTPATSILVVKKDMDDTVTEEFKAIVQWLLEERKLKVYIEESVKHQPGIVDDHHFRSTLQNLLTINIEIDDYKLELVDLVVCLGGDGTFLHASSLFQQNAPPVIAFSLGTLGFLTKFKISDFKSVIDKVLDDNPRVALRNRLTCEIHFSKNKTVEKHAVSQVLNEIVVDRGPSAFLTNLNIICNERHITNIEGDGLIIATPTGSTAYSLASGGCMVHPCVPSILFTPICPHALSSRPVILPAGVQLKIQTSENARGPMWISVDGRSRQQLSPDDYICITTSIHPLACICANDPVEDWFISISDCLHWNMRHRQR</sequence>
<dbReference type="FunFam" id="2.60.200.30:FF:000017">
    <property type="entry name" value="NAD kinase, putative"/>
    <property type="match status" value="1"/>
</dbReference>
<dbReference type="eggNOG" id="KOG2178">
    <property type="taxonomic scope" value="Eukaryota"/>
</dbReference>
<organism evidence="7 8">
    <name type="scientific">Trichoplax adhaerens</name>
    <name type="common">Trichoplax reptans</name>
    <dbReference type="NCBI Taxonomy" id="10228"/>
    <lineage>
        <taxon>Eukaryota</taxon>
        <taxon>Metazoa</taxon>
        <taxon>Placozoa</taxon>
        <taxon>Uniplacotomia</taxon>
        <taxon>Trichoplacea</taxon>
        <taxon>Trichoplacidae</taxon>
        <taxon>Trichoplax</taxon>
    </lineage>
</organism>
<dbReference type="InterPro" id="IPR017438">
    <property type="entry name" value="ATP-NAD_kinase_N"/>
</dbReference>
<dbReference type="PANTHER" id="PTHR20275">
    <property type="entry name" value="NAD KINASE"/>
    <property type="match status" value="1"/>
</dbReference>
<dbReference type="OrthoDB" id="24581at2759"/>